<name>A0A1X2I9T3_9FUNG</name>
<comment type="function">
    <text evidence="9">Acts as a component of the peripheral membrane COG complex that is involved in intra-Golgi protein trafficking. COG is located at the cis-Golgi, and regulates tethering of retrograde intra-Golgi vesicles and possibly a number of other membrane trafficking events.</text>
</comment>
<dbReference type="InterPro" id="IPR048368">
    <property type="entry name" value="COG6_N"/>
</dbReference>
<evidence type="ECO:0000256" key="11">
    <source>
        <dbReference type="SAM" id="Coils"/>
    </source>
</evidence>
<dbReference type="GO" id="GO:0017119">
    <property type="term" value="C:Golgi transport complex"/>
    <property type="evidence" value="ECO:0007669"/>
    <property type="project" value="UniProtKB-UniRule"/>
</dbReference>
<dbReference type="OrthoDB" id="272987at2759"/>
<evidence type="ECO:0000313" key="14">
    <source>
        <dbReference type="EMBL" id="ORZ12284.1"/>
    </source>
</evidence>
<sequence length="665" mass="74732">MDSNKSPPLSEQPTQFVSGKPNKLVAAKLHKVLNASIANDTRIKAALTSLSDIPDLDETDLRRNLRGTIEKKEIATNEKFLEAFSVVVNQLENLELEMKDMQNSCIQMRGKLDDVAGETEKMIKRTGSYHEQCEANDTRIVIADRFLEKFTLSQDEIHCLTSPNTQVDNAFFDALAHLQRIHSDCKLLLMTAQQRAGLEIMESMSAYQESAYEKLYRWTQGESRSSFGGDSIDVSSLMTKALLSLGHRPVLFQTILDELAMARRDAVARAFLSALTRGGPGGTPRPIELQAHDSLRYIGDMLAWVHQACASEKEMLESLFYRNSTKTADDYQDVSTSIIKDAVFNLLDAAMEGTCRPLKTRMEQVLVLQPSAITSYKVTNLIQFYAITMGRLLRKTSSLAEALYENTDLAYKYFFKTLNAQSQRLLQNVEAPSKDLTVAPVVRDMAIQLKEILASYDSSLVMATQTTEDLQEFNFGEILDAIVEPLLQMCESSVEKFTQVDQHIYMINCIHHIQSTMNTYSFTDNKRQALMEQVDERLGLLANEQYHELLQQSGLAKIDEALKTKDTNTPLSSLSDMSANSLARTLSKLDSFLVMASADVSPQLQRLATTEHCQQIQDKVIHLLLDTYRRISEAVQNPMNGYGLEASNILPRTVEDMEAIFSFAL</sequence>
<evidence type="ECO:0000259" key="13">
    <source>
        <dbReference type="Pfam" id="PF20653"/>
    </source>
</evidence>
<keyword evidence="15" id="KW-1185">Reference proteome</keyword>
<dbReference type="GO" id="GO:0006891">
    <property type="term" value="P:intra-Golgi vesicle-mediated transport"/>
    <property type="evidence" value="ECO:0007669"/>
    <property type="project" value="UniProtKB-UniRule"/>
</dbReference>
<evidence type="ECO:0000313" key="15">
    <source>
        <dbReference type="Proteomes" id="UP000193560"/>
    </source>
</evidence>
<evidence type="ECO:0000256" key="1">
    <source>
        <dbReference type="ARBA" id="ARBA00004395"/>
    </source>
</evidence>
<comment type="function">
    <text evidence="10">Acts as component of the peripheral membrane COG complex that is involved in intra-Golgi protein trafficking. COG is located at the cis-Golgi, and regulates tethering of retrograde intra-Golgi vesicles and possibly a number of other membrane trafficking events.</text>
</comment>
<dbReference type="Pfam" id="PF06419">
    <property type="entry name" value="COG6_N"/>
    <property type="match status" value="1"/>
</dbReference>
<reference evidence="14 15" key="1">
    <citation type="submission" date="2016-07" db="EMBL/GenBank/DDBJ databases">
        <title>Pervasive Adenine N6-methylation of Active Genes in Fungi.</title>
        <authorList>
            <consortium name="DOE Joint Genome Institute"/>
            <person name="Mondo S.J."/>
            <person name="Dannebaum R.O."/>
            <person name="Kuo R.C."/>
            <person name="Labutti K."/>
            <person name="Haridas S."/>
            <person name="Kuo A."/>
            <person name="Salamov A."/>
            <person name="Ahrendt S.R."/>
            <person name="Lipzen A."/>
            <person name="Sullivan W."/>
            <person name="Andreopoulos W.B."/>
            <person name="Clum A."/>
            <person name="Lindquist E."/>
            <person name="Daum C."/>
            <person name="Ramamoorthy G.K."/>
            <person name="Gryganskyi A."/>
            <person name="Culley D."/>
            <person name="Magnuson J.K."/>
            <person name="James T.Y."/>
            <person name="O'Malley M.A."/>
            <person name="Stajich J.E."/>
            <person name="Spatafora J.W."/>
            <person name="Visel A."/>
            <person name="Grigoriev I.V."/>
        </authorList>
    </citation>
    <scope>NUCLEOTIDE SEQUENCE [LARGE SCALE GENOMIC DNA]</scope>
    <source>
        <strain evidence="14 15">NRRL 1336</strain>
    </source>
</reference>
<keyword evidence="4 10" id="KW-0813">Transport</keyword>
<gene>
    <name evidence="14" type="ORF">BCR42DRAFT_453633</name>
</gene>
<dbReference type="AlphaFoldDB" id="A0A1X2I9T3"/>
<protein>
    <recommendedName>
        <fullName evidence="3 10">Conserved oligomeric Golgi complex subunit 6</fullName>
        <shortName evidence="10">COG complex subunit 6</shortName>
    </recommendedName>
    <alternativeName>
        <fullName evidence="8 10">Component of oligomeric Golgi complex 6</fullName>
    </alternativeName>
</protein>
<accession>A0A1X2I9T3</accession>
<feature type="coiled-coil region" evidence="11">
    <location>
        <begin position="84"/>
        <end position="111"/>
    </location>
</feature>
<dbReference type="PANTHER" id="PTHR21506:SF0">
    <property type="entry name" value="CONSERVED OLIGOMERIC GOLGI COMPLEX SUBUNIT 6"/>
    <property type="match status" value="1"/>
</dbReference>
<evidence type="ECO:0000256" key="8">
    <source>
        <dbReference type="ARBA" id="ARBA00031348"/>
    </source>
</evidence>
<keyword evidence="5 10" id="KW-0653">Protein transport</keyword>
<keyword evidence="7 10" id="KW-0472">Membrane</keyword>
<dbReference type="GO" id="GO:0000139">
    <property type="term" value="C:Golgi membrane"/>
    <property type="evidence" value="ECO:0007669"/>
    <property type="project" value="UniProtKB-SubCell"/>
</dbReference>
<dbReference type="EMBL" id="MCGE01000019">
    <property type="protein sequence ID" value="ORZ12284.1"/>
    <property type="molecule type" value="Genomic_DNA"/>
</dbReference>
<proteinExistence type="inferred from homology"/>
<dbReference type="STRING" id="90262.A0A1X2I9T3"/>
<comment type="caution">
    <text evidence="14">The sequence shown here is derived from an EMBL/GenBank/DDBJ whole genome shotgun (WGS) entry which is preliminary data.</text>
</comment>
<organism evidence="14 15">
    <name type="scientific">Absidia repens</name>
    <dbReference type="NCBI Taxonomy" id="90262"/>
    <lineage>
        <taxon>Eukaryota</taxon>
        <taxon>Fungi</taxon>
        <taxon>Fungi incertae sedis</taxon>
        <taxon>Mucoromycota</taxon>
        <taxon>Mucoromycotina</taxon>
        <taxon>Mucoromycetes</taxon>
        <taxon>Mucorales</taxon>
        <taxon>Cunninghamellaceae</taxon>
        <taxon>Absidia</taxon>
    </lineage>
</organism>
<keyword evidence="11" id="KW-0175">Coiled coil</keyword>
<keyword evidence="6 10" id="KW-0333">Golgi apparatus</keyword>
<dbReference type="PANTHER" id="PTHR21506">
    <property type="entry name" value="COMPONENT OF OLIGOMERIC GOLGI COMPLEX 6"/>
    <property type="match status" value="1"/>
</dbReference>
<evidence type="ECO:0000256" key="4">
    <source>
        <dbReference type="ARBA" id="ARBA00022448"/>
    </source>
</evidence>
<evidence type="ECO:0000259" key="12">
    <source>
        <dbReference type="Pfam" id="PF06419"/>
    </source>
</evidence>
<dbReference type="Proteomes" id="UP000193560">
    <property type="component" value="Unassembled WGS sequence"/>
</dbReference>
<evidence type="ECO:0000256" key="10">
    <source>
        <dbReference type="RuleBase" id="RU365075"/>
    </source>
</evidence>
<evidence type="ECO:0000256" key="7">
    <source>
        <dbReference type="ARBA" id="ARBA00023136"/>
    </source>
</evidence>
<dbReference type="Pfam" id="PF20653">
    <property type="entry name" value="COG6_C"/>
    <property type="match status" value="1"/>
</dbReference>
<feature type="domain" description="Conserved oligomeric complex COG6 N-terminal" evidence="12">
    <location>
        <begin position="54"/>
        <end position="162"/>
    </location>
</feature>
<comment type="subunit">
    <text evidence="10">Component of the conserved oligomeric Golgi complex.</text>
</comment>
<comment type="similarity">
    <text evidence="2 10">Belongs to the COG6 family.</text>
</comment>
<dbReference type="InterPro" id="IPR048369">
    <property type="entry name" value="COG6_C"/>
</dbReference>
<evidence type="ECO:0000256" key="2">
    <source>
        <dbReference type="ARBA" id="ARBA00011023"/>
    </source>
</evidence>
<comment type="subcellular location">
    <subcellularLocation>
        <location evidence="1 10">Golgi apparatus membrane</location>
        <topology evidence="1 10">Peripheral membrane protein</topology>
    </subcellularLocation>
</comment>
<dbReference type="InterPro" id="IPR010490">
    <property type="entry name" value="COG6"/>
</dbReference>
<dbReference type="SMART" id="SM01087">
    <property type="entry name" value="COG6"/>
    <property type="match status" value="1"/>
</dbReference>
<evidence type="ECO:0000256" key="6">
    <source>
        <dbReference type="ARBA" id="ARBA00023034"/>
    </source>
</evidence>
<evidence type="ECO:0000256" key="9">
    <source>
        <dbReference type="ARBA" id="ARBA00043873"/>
    </source>
</evidence>
<dbReference type="GO" id="GO:0015031">
    <property type="term" value="P:protein transport"/>
    <property type="evidence" value="ECO:0007669"/>
    <property type="project" value="UniProtKB-KW"/>
</dbReference>
<feature type="domain" description="Conserved Oligomeric Golgi complex subunit 6 C-terminal" evidence="13">
    <location>
        <begin position="194"/>
        <end position="659"/>
    </location>
</feature>
<evidence type="ECO:0000256" key="3">
    <source>
        <dbReference type="ARBA" id="ARBA00020973"/>
    </source>
</evidence>
<evidence type="ECO:0000256" key="5">
    <source>
        <dbReference type="ARBA" id="ARBA00022927"/>
    </source>
</evidence>